<protein>
    <submittedName>
        <fullName evidence="3">Uncharacterized protein</fullName>
    </submittedName>
</protein>
<name>A0A9P6QJZ8_9FUNG</name>
<dbReference type="Gene3D" id="6.10.140.2040">
    <property type="match status" value="1"/>
</dbReference>
<evidence type="ECO:0000256" key="1">
    <source>
        <dbReference type="ARBA" id="ARBA00022737"/>
    </source>
</evidence>
<dbReference type="AlphaFoldDB" id="A0A9P6QJZ8"/>
<feature type="compositionally biased region" description="Pro residues" evidence="2">
    <location>
        <begin position="227"/>
        <end position="236"/>
    </location>
</feature>
<dbReference type="InterPro" id="IPR004018">
    <property type="entry name" value="RPEL_repeat"/>
</dbReference>
<dbReference type="EMBL" id="JAAAJB010000033">
    <property type="protein sequence ID" value="KAG0269127.1"/>
    <property type="molecule type" value="Genomic_DNA"/>
</dbReference>
<proteinExistence type="predicted"/>
<feature type="compositionally biased region" description="Low complexity" evidence="2">
    <location>
        <begin position="237"/>
        <end position="256"/>
    </location>
</feature>
<feature type="compositionally biased region" description="Acidic residues" evidence="2">
    <location>
        <begin position="176"/>
        <end position="198"/>
    </location>
</feature>
<organism evidence="3 4">
    <name type="scientific">Actinomortierella ambigua</name>
    <dbReference type="NCBI Taxonomy" id="1343610"/>
    <lineage>
        <taxon>Eukaryota</taxon>
        <taxon>Fungi</taxon>
        <taxon>Fungi incertae sedis</taxon>
        <taxon>Mucoromycota</taxon>
        <taxon>Mortierellomycotina</taxon>
        <taxon>Mortierellomycetes</taxon>
        <taxon>Mortierellales</taxon>
        <taxon>Mortierellaceae</taxon>
        <taxon>Actinomortierella</taxon>
    </lineage>
</organism>
<feature type="region of interest" description="Disordered" evidence="2">
    <location>
        <begin position="171"/>
        <end position="256"/>
    </location>
</feature>
<evidence type="ECO:0000313" key="3">
    <source>
        <dbReference type="EMBL" id="KAG0269127.1"/>
    </source>
</evidence>
<accession>A0A9P6QJZ8</accession>
<dbReference type="SMART" id="SM00707">
    <property type="entry name" value="RPEL"/>
    <property type="match status" value="2"/>
</dbReference>
<comment type="caution">
    <text evidence="3">The sequence shown here is derived from an EMBL/GenBank/DDBJ whole genome shotgun (WGS) entry which is preliminary data.</text>
</comment>
<dbReference type="Proteomes" id="UP000807716">
    <property type="component" value="Unassembled WGS sequence"/>
</dbReference>
<keyword evidence="4" id="KW-1185">Reference proteome</keyword>
<feature type="compositionally biased region" description="Basic and acidic residues" evidence="2">
    <location>
        <begin position="199"/>
        <end position="215"/>
    </location>
</feature>
<evidence type="ECO:0000313" key="4">
    <source>
        <dbReference type="Proteomes" id="UP000807716"/>
    </source>
</evidence>
<gene>
    <name evidence="3" type="ORF">DFQ27_004700</name>
</gene>
<reference evidence="3" key="1">
    <citation type="journal article" date="2020" name="Fungal Divers.">
        <title>Resolving the Mortierellaceae phylogeny through synthesis of multi-gene phylogenetics and phylogenomics.</title>
        <authorList>
            <person name="Vandepol N."/>
            <person name="Liber J."/>
            <person name="Desiro A."/>
            <person name="Na H."/>
            <person name="Kennedy M."/>
            <person name="Barry K."/>
            <person name="Grigoriev I.V."/>
            <person name="Miller A.N."/>
            <person name="O'Donnell K."/>
            <person name="Stajich J.E."/>
            <person name="Bonito G."/>
        </authorList>
    </citation>
    <scope>NUCLEOTIDE SEQUENCE</scope>
    <source>
        <strain evidence="3">BC1065</strain>
    </source>
</reference>
<evidence type="ECO:0000256" key="2">
    <source>
        <dbReference type="SAM" id="MobiDB-lite"/>
    </source>
</evidence>
<sequence length="420" mass="47391">MNMRMSLALTCKHLRRIVFDGHLRRHILLIRTPARLSSSLSHRPSRGELASQNILRGVHIQQHIREGAYINGESSVRSYQASCRLERQFLSQRISRKLRTRPTWLELAERGLLPQEMFVHDEEDEVRRRWAAYNLHLHDDTAGTGTDSGSGSNISSLELLGHAQQQSRLLTMNDSDGSDNGDGDSEGEGGLEEEEMDYGQEHQKDDGDDNMRDSEMGELPSIATHAAPPPAPPPPFSTLSLSALPPSSSSTAEAAATTATATAAAVSTATASPPRRRKNVSMVLVPKMERLRKAMERDRLSRLVQRRPSPEELYRSPRLAAVLQTYHLVAFSTTSPDLVPITAQLHFLLRAERLRHWFHHSRPSLATMLNERHYLKTEPRTAWMVCPGVGPNVRFYEQLIQQAMLYRQQQEAYLASRKKF</sequence>
<keyword evidence="1" id="KW-0677">Repeat</keyword>
<dbReference type="OrthoDB" id="3219396at2759"/>